<name>A0ABS1NY18_9ACTN</name>
<accession>A0ABS1NY18</accession>
<protein>
    <submittedName>
        <fullName evidence="2">Uncharacterized protein</fullName>
    </submittedName>
</protein>
<evidence type="ECO:0000313" key="3">
    <source>
        <dbReference type="Proteomes" id="UP000621386"/>
    </source>
</evidence>
<gene>
    <name evidence="2" type="ORF">JK361_10215</name>
</gene>
<dbReference type="Proteomes" id="UP000621386">
    <property type="component" value="Unassembled WGS sequence"/>
</dbReference>
<reference evidence="2 3" key="1">
    <citation type="submission" date="2021-01" db="EMBL/GenBank/DDBJ databases">
        <title>WGS of actinomycetes isolated from Thailand.</title>
        <authorList>
            <person name="Thawai C."/>
        </authorList>
    </citation>
    <scope>NUCLEOTIDE SEQUENCE [LARGE SCALE GENOMIC DNA]</scope>
    <source>
        <strain evidence="2 3">CH5-8</strain>
    </source>
</reference>
<comment type="caution">
    <text evidence="2">The sequence shown here is derived from an EMBL/GenBank/DDBJ whole genome shotgun (WGS) entry which is preliminary data.</text>
</comment>
<dbReference type="RefSeq" id="WP_201815413.1">
    <property type="nucleotide sequence ID" value="NZ_JAERRH010000003.1"/>
</dbReference>
<keyword evidence="3" id="KW-1185">Reference proteome</keyword>
<feature type="region of interest" description="Disordered" evidence="1">
    <location>
        <begin position="1"/>
        <end position="25"/>
    </location>
</feature>
<proteinExistence type="predicted"/>
<evidence type="ECO:0000313" key="2">
    <source>
        <dbReference type="EMBL" id="MBL1104963.1"/>
    </source>
</evidence>
<feature type="compositionally biased region" description="Pro residues" evidence="1">
    <location>
        <begin position="7"/>
        <end position="18"/>
    </location>
</feature>
<evidence type="ECO:0000256" key="1">
    <source>
        <dbReference type="SAM" id="MobiDB-lite"/>
    </source>
</evidence>
<dbReference type="EMBL" id="JAERRH010000003">
    <property type="protein sequence ID" value="MBL1104963.1"/>
    <property type="molecule type" value="Genomic_DNA"/>
</dbReference>
<organism evidence="2 3">
    <name type="scientific">Streptomyces musisoli</name>
    <dbReference type="NCBI Taxonomy" id="2802280"/>
    <lineage>
        <taxon>Bacteria</taxon>
        <taxon>Bacillati</taxon>
        <taxon>Actinomycetota</taxon>
        <taxon>Actinomycetes</taxon>
        <taxon>Kitasatosporales</taxon>
        <taxon>Streptomycetaceae</taxon>
        <taxon>Streptomyces</taxon>
    </lineage>
</organism>
<sequence length="182" mass="18574">MSLTNPPGIPARPEQPPEGPKKSGFWRVMSPRKKAAAIALGVVAAGAVGSLVAVQAGSEGTAASASGDGKVDVMGSESESLQACADSWNDGNANKSNVASIATAAQDESPTAYVHVGFSSVFPDRCLITVANPSTMYAQQYVQEGGAAWPIAPAWTGSVNDLDGSNLPWNAKMANDGTIIVL</sequence>